<dbReference type="Pfam" id="PF20108">
    <property type="entry name" value="DUF6498"/>
    <property type="match status" value="1"/>
</dbReference>
<dbReference type="Proteomes" id="UP000011607">
    <property type="component" value="Unassembled WGS sequence"/>
</dbReference>
<dbReference type="EMBL" id="AOMA01000184">
    <property type="protein sequence ID" value="EMA29363.1"/>
    <property type="molecule type" value="Genomic_DNA"/>
</dbReference>
<dbReference type="OrthoDB" id="169315at2157"/>
<evidence type="ECO:0000256" key="1">
    <source>
        <dbReference type="SAM" id="Phobius"/>
    </source>
</evidence>
<keyword evidence="1" id="KW-0472">Membrane</keyword>
<sequence>MVGKQRTEGDRFEFGAIALANLLPVVGYFLFDWDYAAVFMLYWLDLVALWLVYCGFALFAQQRSHYEEREQPVLIKPLGGDFWGNTPRKIGPLPPIYPRNLRVIIPSCVFIMFAIFVGGAALLEGTTDGGMPGSTTGDLLAFLANFSVFTSAPIFAAALLFIVIHIVTAYRIYIRSQQYEEISAYIILELPARFILVYVCGLMLLVFVFLIGLLIAEFVGSDTFAAVLPYVLFVTLKLTLERGRFHAERSAPADGFPSWFLPDPPQSEQT</sequence>
<feature type="transmembrane region" description="Helical" evidence="1">
    <location>
        <begin position="37"/>
        <end position="59"/>
    </location>
</feature>
<dbReference type="RefSeq" id="WP_006674327.1">
    <property type="nucleotide sequence ID" value="NZ_AOMA01000184.1"/>
</dbReference>
<protein>
    <submittedName>
        <fullName evidence="2">Uncharacterized protein</fullName>
    </submittedName>
</protein>
<keyword evidence="1" id="KW-1133">Transmembrane helix</keyword>
<proteinExistence type="predicted"/>
<gene>
    <name evidence="2" type="ORF">C446_17254</name>
</gene>
<dbReference type="AlphaFoldDB" id="M0L8F7"/>
<feature type="transmembrane region" description="Helical" evidence="1">
    <location>
        <begin position="194"/>
        <end position="216"/>
    </location>
</feature>
<accession>M0L8F7</accession>
<feature type="transmembrane region" description="Helical" evidence="1">
    <location>
        <begin position="143"/>
        <end position="173"/>
    </location>
</feature>
<evidence type="ECO:0000313" key="2">
    <source>
        <dbReference type="EMBL" id="EMA29363.1"/>
    </source>
</evidence>
<comment type="caution">
    <text evidence="2">The sequence shown here is derived from an EMBL/GenBank/DDBJ whole genome shotgun (WGS) entry which is preliminary data.</text>
</comment>
<reference evidence="2 3" key="1">
    <citation type="journal article" date="2014" name="PLoS Genet.">
        <title>Phylogenetically driven sequencing of extremely halophilic archaea reveals strategies for static and dynamic osmo-response.</title>
        <authorList>
            <person name="Becker E.A."/>
            <person name="Seitzer P.M."/>
            <person name="Tritt A."/>
            <person name="Larsen D."/>
            <person name="Krusor M."/>
            <person name="Yao A.I."/>
            <person name="Wu D."/>
            <person name="Madern D."/>
            <person name="Eisen J.A."/>
            <person name="Darling A.E."/>
            <person name="Facciotti M.T."/>
        </authorList>
    </citation>
    <scope>NUCLEOTIDE SEQUENCE [LARGE SCALE GENOMIC DNA]</scope>
    <source>
        <strain evidence="2 3">JCM 10879</strain>
    </source>
</reference>
<evidence type="ECO:0000313" key="3">
    <source>
        <dbReference type="Proteomes" id="UP000011607"/>
    </source>
</evidence>
<dbReference type="eggNOG" id="arCOG03920">
    <property type="taxonomic scope" value="Archaea"/>
</dbReference>
<feature type="transmembrane region" description="Helical" evidence="1">
    <location>
        <begin position="12"/>
        <end position="31"/>
    </location>
</feature>
<organism evidence="2 3">
    <name type="scientific">Halobiforma nitratireducens JCM 10879</name>
    <dbReference type="NCBI Taxonomy" id="1227454"/>
    <lineage>
        <taxon>Archaea</taxon>
        <taxon>Methanobacteriati</taxon>
        <taxon>Methanobacteriota</taxon>
        <taxon>Stenosarchaea group</taxon>
        <taxon>Halobacteria</taxon>
        <taxon>Halobacteriales</taxon>
        <taxon>Natrialbaceae</taxon>
        <taxon>Halobiforma</taxon>
    </lineage>
</organism>
<dbReference type="InterPro" id="IPR045466">
    <property type="entry name" value="DUF6498"/>
</dbReference>
<keyword evidence="3" id="KW-1185">Reference proteome</keyword>
<feature type="transmembrane region" description="Helical" evidence="1">
    <location>
        <begin position="103"/>
        <end position="123"/>
    </location>
</feature>
<keyword evidence="1" id="KW-0812">Transmembrane</keyword>
<name>M0L8F7_9EURY</name>